<dbReference type="SUPFAM" id="SSF48208">
    <property type="entry name" value="Six-hairpin glycosidases"/>
    <property type="match status" value="1"/>
</dbReference>
<dbReference type="Pfam" id="PF03632">
    <property type="entry name" value="Glyco_hydro_65m"/>
    <property type="match status" value="1"/>
</dbReference>
<keyword evidence="3" id="KW-0808">Transferase</keyword>
<name>A0ABW9SZ10_9BACL</name>
<dbReference type="InterPro" id="IPR005195">
    <property type="entry name" value="Glyco_hydro_65_M"/>
</dbReference>
<comment type="similarity">
    <text evidence="1">Belongs to the glycosyl hydrolase 65 family.</text>
</comment>
<dbReference type="PANTHER" id="PTHR11051">
    <property type="entry name" value="GLYCOSYL HYDROLASE-RELATED"/>
    <property type="match status" value="1"/>
</dbReference>
<dbReference type="PANTHER" id="PTHR11051:SF8">
    <property type="entry name" value="PROTEIN-GLUCOSYLGALACTOSYLHYDROXYLYSINE GLUCOSIDASE"/>
    <property type="match status" value="1"/>
</dbReference>
<accession>A0ABW9SZ10</accession>
<dbReference type="Gene3D" id="2.70.98.40">
    <property type="entry name" value="Glycoside hydrolase, family 65, N-terminal domain"/>
    <property type="match status" value="1"/>
</dbReference>
<feature type="domain" description="Glycoside hydrolase family 65 N-terminal" evidence="6">
    <location>
        <begin position="19"/>
        <end position="256"/>
    </location>
</feature>
<keyword evidence="2" id="KW-0328">Glycosyltransferase</keyword>
<dbReference type="InterPro" id="IPR008928">
    <property type="entry name" value="6-hairpin_glycosidase_sf"/>
</dbReference>
<comment type="caution">
    <text evidence="7">The sequence shown here is derived from an EMBL/GenBank/DDBJ whole genome shotgun (WGS) entry which is preliminary data.</text>
</comment>
<dbReference type="Pfam" id="PF03633">
    <property type="entry name" value="Glyco_hydro_65C"/>
    <property type="match status" value="1"/>
</dbReference>
<dbReference type="PIRSF" id="PIRSF036289">
    <property type="entry name" value="Glycosyl_hydrolase_malt_phosph"/>
    <property type="match status" value="1"/>
</dbReference>
<organism evidence="7 8">
    <name type="scientific">Paenibacillus campinasensis</name>
    <dbReference type="NCBI Taxonomy" id="66347"/>
    <lineage>
        <taxon>Bacteria</taxon>
        <taxon>Bacillati</taxon>
        <taxon>Bacillota</taxon>
        <taxon>Bacilli</taxon>
        <taxon>Bacillales</taxon>
        <taxon>Paenibacillaceae</taxon>
        <taxon>Paenibacillus</taxon>
    </lineage>
</organism>
<evidence type="ECO:0000313" key="8">
    <source>
        <dbReference type="Proteomes" id="UP000435177"/>
    </source>
</evidence>
<evidence type="ECO:0000259" key="5">
    <source>
        <dbReference type="Pfam" id="PF03633"/>
    </source>
</evidence>
<dbReference type="GO" id="GO:0016787">
    <property type="term" value="F:hydrolase activity"/>
    <property type="evidence" value="ECO:0007669"/>
    <property type="project" value="UniProtKB-KW"/>
</dbReference>
<keyword evidence="8" id="KW-1185">Reference proteome</keyword>
<dbReference type="InterPro" id="IPR037018">
    <property type="entry name" value="GH65_N"/>
</dbReference>
<sequence>MMHYNTTEPEELKHWSFSETEFDPLALAKCESIMSLGNGYMGLRSAAEESYIGEKRNLFINGTFNKFDQYEVTELPNAADITRLDIRIDGVRFSLERGEVREYRRLLNLRDAELVRGFVWEYQGKRIRFEFRRYVSLAHKHEIGMRMTVTPLNGRISLSVTSGIDGQVSNSGSQHFHEGEKRIYDKTYIELIQTTTESKIDFVLGAAHRLFIGGTEANLEPKMDIDRRRVAVTYTVDLEQGQTLEFEKAAAVFTSRDLEFAEGPRLDDIREMMLAALKEQHAAGYERRFEDHRRAWEKVWDQYRVSIKSAEPFDQLAVRFAIYHLVIMTPSHDRRMGIGAKGLTGEGYKGHSFWDTEIFILPFYIYTNPPVARSLLEYRYLGLEGARSKALQNGYSGAMYPWEAAWPSDGEVTPEWGQVDIVTGKQTRIWSGVIEQHITSDIAYAVWHYYMATGDQEFMDSFGYEMILDTAKFWASRLEWNEEQQTYHINNVVGPDEYKEHVNNNAFTNYMAHFNIRLAMTYAEELRVQKPALFDRLNSKLGVEAAMDEWSDKIGRIYLPKPNQDGIIPQDDTYLQKKLVDLTPYKSQAKVGSIFDDYNLDQVGEMQVSKQADIMMLFFLLEDQFPLDVKKANYDYYEEKTLHDSSLSLSTHCILANDLGDRELAYRLFRRAAEIDLGPYMHSSDAGVHSASLGGIWKCIVMGFAGVRMLGGALHMNPRLPEAWEEVSFPLYWRGHRIEVHLDRTRISLNTDSEEELTLIIGGNPVKLTGALQLSY</sequence>
<dbReference type="InterPro" id="IPR017045">
    <property type="entry name" value="Malt_Pase/Glycosyl_Hdrlase"/>
</dbReference>
<evidence type="ECO:0000256" key="2">
    <source>
        <dbReference type="ARBA" id="ARBA00022676"/>
    </source>
</evidence>
<gene>
    <name evidence="7" type="ORF">GNP94_03990</name>
</gene>
<keyword evidence="7" id="KW-0378">Hydrolase</keyword>
<dbReference type="InterPro" id="IPR005196">
    <property type="entry name" value="Glyco_hydro_65_N"/>
</dbReference>
<evidence type="ECO:0000259" key="4">
    <source>
        <dbReference type="Pfam" id="PF03632"/>
    </source>
</evidence>
<evidence type="ECO:0000259" key="6">
    <source>
        <dbReference type="Pfam" id="PF03636"/>
    </source>
</evidence>
<evidence type="ECO:0000256" key="3">
    <source>
        <dbReference type="ARBA" id="ARBA00022679"/>
    </source>
</evidence>
<dbReference type="Pfam" id="PF03636">
    <property type="entry name" value="Glyco_hydro_65N"/>
    <property type="match status" value="1"/>
</dbReference>
<evidence type="ECO:0000256" key="1">
    <source>
        <dbReference type="ARBA" id="ARBA00006768"/>
    </source>
</evidence>
<dbReference type="EMBL" id="WOAA01000002">
    <property type="protein sequence ID" value="MUG65165.1"/>
    <property type="molecule type" value="Genomic_DNA"/>
</dbReference>
<dbReference type="InterPro" id="IPR012341">
    <property type="entry name" value="6hp_glycosidase-like_sf"/>
</dbReference>
<proteinExistence type="inferred from homology"/>
<dbReference type="InterPro" id="IPR005194">
    <property type="entry name" value="Glyco_hydro_65_C"/>
</dbReference>
<protein>
    <submittedName>
        <fullName evidence="7">Glycoside hydrolase family 65 protein</fullName>
    </submittedName>
</protein>
<reference evidence="7 8" key="1">
    <citation type="submission" date="2019-11" db="EMBL/GenBank/DDBJ databases">
        <title>Draft genome sequences of five Paenibacillus species of dairy origin.</title>
        <authorList>
            <person name="Olajide A.M."/>
            <person name="Chen S."/>
            <person name="Lapointe G."/>
        </authorList>
    </citation>
    <scope>NUCLEOTIDE SEQUENCE [LARGE SCALE GENOMIC DNA]</scope>
    <source>
        <strain evidence="7 8">3CS1</strain>
    </source>
</reference>
<dbReference type="RefSeq" id="WP_095398289.1">
    <property type="nucleotide sequence ID" value="NZ_WOAA01000002.1"/>
</dbReference>
<dbReference type="InterPro" id="IPR011013">
    <property type="entry name" value="Gal_mutarotase_sf_dom"/>
</dbReference>
<dbReference type="Proteomes" id="UP000435177">
    <property type="component" value="Unassembled WGS sequence"/>
</dbReference>
<dbReference type="Gene3D" id="2.60.420.10">
    <property type="entry name" value="Maltose phosphorylase, domain 3"/>
    <property type="match status" value="1"/>
</dbReference>
<dbReference type="SUPFAM" id="SSF74650">
    <property type="entry name" value="Galactose mutarotase-like"/>
    <property type="match status" value="1"/>
</dbReference>
<feature type="domain" description="Glycoside hydrolase family 65 C-terminal" evidence="5">
    <location>
        <begin position="708"/>
        <end position="768"/>
    </location>
</feature>
<evidence type="ECO:0000313" key="7">
    <source>
        <dbReference type="EMBL" id="MUG65165.1"/>
    </source>
</evidence>
<feature type="domain" description="Glycoside hydrolase family 65 central catalytic" evidence="4">
    <location>
        <begin position="319"/>
        <end position="698"/>
    </location>
</feature>
<dbReference type="Gene3D" id="1.50.10.10">
    <property type="match status" value="1"/>
</dbReference>